<reference evidence="3" key="1">
    <citation type="journal article" date="2006" name="PLoS Pathog.">
        <title>New perspectives on host-parasite interplay by comparative transcriptomic and proteomic analyses of Schistosoma japonicum.</title>
        <authorList>
            <person name="Liu F."/>
            <person name="Lu J."/>
            <person name="Hu W."/>
            <person name="Wang S.Y."/>
            <person name="Cui S.J."/>
            <person name="Chi M."/>
            <person name="Yan Q."/>
            <person name="Wang X.R."/>
            <person name="Song H.D."/>
            <person name="Xu X.N."/>
            <person name="Wang J.J."/>
            <person name="Zhang X.L."/>
            <person name="Zhang X."/>
            <person name="Wang Z.Q."/>
            <person name="Xue C.L."/>
            <person name="Brindley P.J."/>
            <person name="McManus D.P."/>
            <person name="Yang P.Y."/>
            <person name="Feng Z."/>
            <person name="Chen Z."/>
            <person name="Han Z.G."/>
        </authorList>
    </citation>
    <scope>NUCLEOTIDE SEQUENCE</scope>
</reference>
<keyword evidence="1" id="KW-0812">Transmembrane</keyword>
<proteinExistence type="evidence at transcript level"/>
<feature type="transmembrane region" description="Helical" evidence="1">
    <location>
        <begin position="137"/>
        <end position="157"/>
    </location>
</feature>
<feature type="chain" id="PRO_5004254626" evidence="2">
    <location>
        <begin position="22"/>
        <end position="161"/>
    </location>
</feature>
<evidence type="ECO:0000256" key="1">
    <source>
        <dbReference type="SAM" id="Phobius"/>
    </source>
</evidence>
<protein>
    <submittedName>
        <fullName evidence="3">SJCHGC07693 protein</fullName>
    </submittedName>
</protein>
<keyword evidence="2" id="KW-0732">Signal</keyword>
<name>Q5C6I4_SCHJA</name>
<keyword evidence="1" id="KW-1133">Transmembrane helix</keyword>
<organism evidence="3">
    <name type="scientific">Schistosoma japonicum</name>
    <name type="common">Blood fluke</name>
    <dbReference type="NCBI Taxonomy" id="6182"/>
    <lineage>
        <taxon>Eukaryota</taxon>
        <taxon>Metazoa</taxon>
        <taxon>Spiralia</taxon>
        <taxon>Lophotrochozoa</taxon>
        <taxon>Platyhelminthes</taxon>
        <taxon>Trematoda</taxon>
        <taxon>Digenea</taxon>
        <taxon>Strigeidida</taxon>
        <taxon>Schistosomatoidea</taxon>
        <taxon>Schistosomatidae</taxon>
        <taxon>Schistosoma</taxon>
    </lineage>
</organism>
<feature type="signal peptide" evidence="2">
    <location>
        <begin position="1"/>
        <end position="21"/>
    </location>
</feature>
<dbReference type="AlphaFoldDB" id="Q5C6I4"/>
<accession>Q5C6I4</accession>
<feature type="non-terminal residue" evidence="3">
    <location>
        <position position="161"/>
    </location>
</feature>
<keyword evidence="1" id="KW-0472">Membrane</keyword>
<dbReference type="EMBL" id="AY808851">
    <property type="protein sequence ID" value="AAX24740.2"/>
    <property type="molecule type" value="mRNA"/>
</dbReference>
<evidence type="ECO:0000256" key="2">
    <source>
        <dbReference type="SAM" id="SignalP"/>
    </source>
</evidence>
<evidence type="ECO:0000313" key="3">
    <source>
        <dbReference type="EMBL" id="AAX24740.2"/>
    </source>
</evidence>
<sequence length="161" mass="18352">MLLSLQIVSLLLSTVPKIVQSERALKVYFKPKSVNLQLGENETIFIGLNDTTEINVNLEVQYWNQNSALISLEDVKNFAIHPINNVIIQKDQKGPSRTIVYAKKPGHIYLGIKSVPNIHIVNADKPITPVSVIHYHWLYILQIVIGWLICCLDCFIYPQLF</sequence>